<feature type="transmembrane region" description="Helical" evidence="2">
    <location>
        <begin position="306"/>
        <end position="326"/>
    </location>
</feature>
<protein>
    <recommendedName>
        <fullName evidence="3">CAAX prenyl protease 2/Lysostaphin resistance protein A-like domain-containing protein</fullName>
    </recommendedName>
</protein>
<evidence type="ECO:0000313" key="4">
    <source>
        <dbReference type="EMBL" id="SEJ14294.1"/>
    </source>
</evidence>
<gene>
    <name evidence="4" type="ORF">SAMN04488058_104120</name>
</gene>
<feature type="transmembrane region" description="Helical" evidence="2">
    <location>
        <begin position="268"/>
        <end position="291"/>
    </location>
</feature>
<keyword evidence="2" id="KW-0812">Transmembrane</keyword>
<feature type="transmembrane region" description="Helical" evidence="2">
    <location>
        <begin position="111"/>
        <end position="133"/>
    </location>
</feature>
<evidence type="ECO:0000313" key="5">
    <source>
        <dbReference type="Proteomes" id="UP000199223"/>
    </source>
</evidence>
<keyword evidence="5" id="KW-1185">Reference proteome</keyword>
<reference evidence="5" key="1">
    <citation type="submission" date="2016-10" db="EMBL/GenBank/DDBJ databases">
        <authorList>
            <person name="Varghese N."/>
            <person name="Submissions S."/>
        </authorList>
    </citation>
    <scope>NUCLEOTIDE SEQUENCE [LARGE SCALE GENOMIC DNA]</scope>
    <source>
        <strain evidence="5">CGMCC 1.10218</strain>
    </source>
</reference>
<dbReference type="STRING" id="856736.SAMN04488058_104120"/>
<evidence type="ECO:0000256" key="2">
    <source>
        <dbReference type="SAM" id="Phobius"/>
    </source>
</evidence>
<keyword evidence="2" id="KW-1133">Transmembrane helix</keyword>
<evidence type="ECO:0000259" key="3">
    <source>
        <dbReference type="Pfam" id="PF02517"/>
    </source>
</evidence>
<dbReference type="RefSeq" id="WP_092263888.1">
    <property type="nucleotide sequence ID" value="NZ_FNZA01000004.1"/>
</dbReference>
<dbReference type="OrthoDB" id="65511at2"/>
<organism evidence="4 5">
    <name type="scientific">Deinococcus reticulitermitis</name>
    <dbReference type="NCBI Taxonomy" id="856736"/>
    <lineage>
        <taxon>Bacteria</taxon>
        <taxon>Thermotogati</taxon>
        <taxon>Deinococcota</taxon>
        <taxon>Deinococci</taxon>
        <taxon>Deinococcales</taxon>
        <taxon>Deinococcaceae</taxon>
        <taxon>Deinococcus</taxon>
    </lineage>
</organism>
<feature type="region of interest" description="Disordered" evidence="1">
    <location>
        <begin position="1"/>
        <end position="27"/>
    </location>
</feature>
<accession>A0A1H6WGG0</accession>
<feature type="transmembrane region" description="Helical" evidence="2">
    <location>
        <begin position="227"/>
        <end position="248"/>
    </location>
</feature>
<feature type="transmembrane region" description="Helical" evidence="2">
    <location>
        <begin position="78"/>
        <end position="99"/>
    </location>
</feature>
<evidence type="ECO:0000256" key="1">
    <source>
        <dbReference type="SAM" id="MobiDB-lite"/>
    </source>
</evidence>
<feature type="transmembrane region" description="Helical" evidence="2">
    <location>
        <begin position="153"/>
        <end position="172"/>
    </location>
</feature>
<proteinExistence type="predicted"/>
<dbReference type="AlphaFoldDB" id="A0A1H6WGG0"/>
<keyword evidence="2" id="KW-0472">Membrane</keyword>
<dbReference type="InterPro" id="IPR003675">
    <property type="entry name" value="Rce1/LyrA-like_dom"/>
</dbReference>
<dbReference type="GO" id="GO:0080120">
    <property type="term" value="P:CAAX-box protein maturation"/>
    <property type="evidence" value="ECO:0007669"/>
    <property type="project" value="UniProtKB-ARBA"/>
</dbReference>
<name>A0A1H6WGG0_9DEIO</name>
<dbReference type="Proteomes" id="UP000199223">
    <property type="component" value="Unassembled WGS sequence"/>
</dbReference>
<sequence>MSLPPSAPTPTALPDGDAPEFPPPAPAPGIRAVDGNRAALSLLVVQNLVSLICIGIPLERGGETVRLGFGLPLGTSLLISFLVTVALALTAFRPVIAALRADTRWRTPPSWGLSIAVFVLAFLSSRALLLAFVMAFPETADSVPQFLSRGADLVPLVLAAGFLIPFAEEVAFRGLMMRGHERAAGFGVAALATTAAFLLAHGAPASVVGLLPLAYALARVTQHSGSLWNAVIVHALNNALAVGVGIFAQDRLSAAGPEATDLLRDGALRLPLGLGALLFGLTVLVVLHLWLTPRPDPAERSAPGPWLSLAYVVVLGFGLSAALLSLDPVQDALTQLQGALR</sequence>
<feature type="transmembrane region" description="Helical" evidence="2">
    <location>
        <begin position="184"/>
        <end position="215"/>
    </location>
</feature>
<dbReference type="Pfam" id="PF02517">
    <property type="entry name" value="Rce1-like"/>
    <property type="match status" value="1"/>
</dbReference>
<dbReference type="EMBL" id="FNZA01000004">
    <property type="protein sequence ID" value="SEJ14294.1"/>
    <property type="molecule type" value="Genomic_DNA"/>
</dbReference>
<feature type="domain" description="CAAX prenyl protease 2/Lysostaphin resistance protein A-like" evidence="3">
    <location>
        <begin position="153"/>
        <end position="240"/>
    </location>
</feature>
<dbReference type="GO" id="GO:0004175">
    <property type="term" value="F:endopeptidase activity"/>
    <property type="evidence" value="ECO:0007669"/>
    <property type="project" value="UniProtKB-ARBA"/>
</dbReference>